<reference evidence="1" key="2">
    <citation type="journal article" date="2015" name="Data Brief">
        <title>Shoot transcriptome of the giant reed, Arundo donax.</title>
        <authorList>
            <person name="Barrero R.A."/>
            <person name="Guerrero F.D."/>
            <person name="Moolhuijzen P."/>
            <person name="Goolsby J.A."/>
            <person name="Tidwell J."/>
            <person name="Bellgard S.E."/>
            <person name="Bellgard M.I."/>
        </authorList>
    </citation>
    <scope>NUCLEOTIDE SEQUENCE</scope>
    <source>
        <tissue evidence="1">Shoot tissue taken approximately 20 cm above the soil surface</tissue>
    </source>
</reference>
<accession>A0A0A9DGD1</accession>
<evidence type="ECO:0000313" key="1">
    <source>
        <dbReference type="EMBL" id="JAD82837.1"/>
    </source>
</evidence>
<proteinExistence type="predicted"/>
<sequence>MIHVVTNKQVILQPIKRIKYCGYKNHDDYSLGKNNLLHAASNTSTRISTTHISYLSIIQEGERSL</sequence>
<reference evidence="1" key="1">
    <citation type="submission" date="2014-09" db="EMBL/GenBank/DDBJ databases">
        <authorList>
            <person name="Magalhaes I.L.F."/>
            <person name="Oliveira U."/>
            <person name="Santos F.R."/>
            <person name="Vidigal T.H.D.A."/>
            <person name="Brescovit A.D."/>
            <person name="Santos A.J."/>
        </authorList>
    </citation>
    <scope>NUCLEOTIDE SEQUENCE</scope>
    <source>
        <tissue evidence="1">Shoot tissue taken approximately 20 cm above the soil surface</tissue>
    </source>
</reference>
<organism evidence="1">
    <name type="scientific">Arundo donax</name>
    <name type="common">Giant reed</name>
    <name type="synonym">Donax arundinaceus</name>
    <dbReference type="NCBI Taxonomy" id="35708"/>
    <lineage>
        <taxon>Eukaryota</taxon>
        <taxon>Viridiplantae</taxon>
        <taxon>Streptophyta</taxon>
        <taxon>Embryophyta</taxon>
        <taxon>Tracheophyta</taxon>
        <taxon>Spermatophyta</taxon>
        <taxon>Magnoliopsida</taxon>
        <taxon>Liliopsida</taxon>
        <taxon>Poales</taxon>
        <taxon>Poaceae</taxon>
        <taxon>PACMAD clade</taxon>
        <taxon>Arundinoideae</taxon>
        <taxon>Arundineae</taxon>
        <taxon>Arundo</taxon>
    </lineage>
</organism>
<dbReference type="EMBL" id="GBRH01215058">
    <property type="protein sequence ID" value="JAD82837.1"/>
    <property type="molecule type" value="Transcribed_RNA"/>
</dbReference>
<dbReference type="AlphaFoldDB" id="A0A0A9DGD1"/>
<protein>
    <submittedName>
        <fullName evidence="1">Uncharacterized protein</fullName>
    </submittedName>
</protein>
<name>A0A0A9DGD1_ARUDO</name>